<reference evidence="1 2" key="1">
    <citation type="submission" date="2018-11" db="EMBL/GenBank/DDBJ databases">
        <authorList>
            <person name="Li F."/>
        </authorList>
    </citation>
    <scope>NUCLEOTIDE SEQUENCE [LARGE SCALE GENOMIC DNA]</scope>
    <source>
        <strain evidence="1 2">Gsoil 818</strain>
    </source>
</reference>
<protein>
    <submittedName>
        <fullName evidence="1">Gamma-glutamyl-gamma-aminobutyrate hydrolase family protein</fullName>
    </submittedName>
</protein>
<sequence length="232" mass="24622">MIPVIGITTYREQARWGVWDVRADVLHAAYAQAVEGAGAAVILLPPGDPDRAATVLDRLDGLVVAGGADVDPARYDAEPHPRTAGTRPERDAWELALLDAAAARDLPTLMVCRGMQLEAARVGGDLDQHTPDVVGHEQHSPGADVYGDVAVTTVPGTTVAGLIGPVRTVRCHHHQSVRAHPGLVAAAVAEDGTVEALEHPDRRFWVAVQWHPETQDDVGLFRGLVAAARLPA</sequence>
<dbReference type="RefSeq" id="WP_123225261.1">
    <property type="nucleotide sequence ID" value="NZ_RJSF01000049.1"/>
</dbReference>
<dbReference type="Proteomes" id="UP000279994">
    <property type="component" value="Unassembled WGS sequence"/>
</dbReference>
<dbReference type="OrthoDB" id="9813383at2"/>
<keyword evidence="2" id="KW-1185">Reference proteome</keyword>
<dbReference type="InterPro" id="IPR011697">
    <property type="entry name" value="Peptidase_C26"/>
</dbReference>
<organism evidence="1 2">
    <name type="scientific">Nocardioides pocheonensis</name>
    <dbReference type="NCBI Taxonomy" id="661485"/>
    <lineage>
        <taxon>Bacteria</taxon>
        <taxon>Bacillati</taxon>
        <taxon>Actinomycetota</taxon>
        <taxon>Actinomycetes</taxon>
        <taxon>Propionibacteriales</taxon>
        <taxon>Nocardioidaceae</taxon>
        <taxon>Nocardioides</taxon>
    </lineage>
</organism>
<accession>A0A3N0GEX8</accession>
<dbReference type="EMBL" id="RJSF01000049">
    <property type="protein sequence ID" value="RNM11024.1"/>
    <property type="molecule type" value="Genomic_DNA"/>
</dbReference>
<dbReference type="InterPro" id="IPR029062">
    <property type="entry name" value="Class_I_gatase-like"/>
</dbReference>
<dbReference type="Gene3D" id="3.40.50.880">
    <property type="match status" value="1"/>
</dbReference>
<comment type="caution">
    <text evidence="1">The sequence shown here is derived from an EMBL/GenBank/DDBJ whole genome shotgun (WGS) entry which is preliminary data.</text>
</comment>
<dbReference type="Pfam" id="PF07722">
    <property type="entry name" value="Peptidase_C26"/>
    <property type="match status" value="1"/>
</dbReference>
<dbReference type="CDD" id="cd01745">
    <property type="entry name" value="GATase1_2"/>
    <property type="match status" value="1"/>
</dbReference>
<dbReference type="PROSITE" id="PS51273">
    <property type="entry name" value="GATASE_TYPE_1"/>
    <property type="match status" value="1"/>
</dbReference>
<evidence type="ECO:0000313" key="1">
    <source>
        <dbReference type="EMBL" id="RNM11024.1"/>
    </source>
</evidence>
<evidence type="ECO:0000313" key="2">
    <source>
        <dbReference type="Proteomes" id="UP000279994"/>
    </source>
</evidence>
<name>A0A3N0GEX8_9ACTN</name>
<keyword evidence="1" id="KW-0378">Hydrolase</keyword>
<dbReference type="InterPro" id="IPR044668">
    <property type="entry name" value="PuuD-like"/>
</dbReference>
<gene>
    <name evidence="1" type="ORF">EFL26_22950</name>
</gene>
<dbReference type="AlphaFoldDB" id="A0A3N0GEX8"/>
<dbReference type="GO" id="GO:0005829">
    <property type="term" value="C:cytosol"/>
    <property type="evidence" value="ECO:0007669"/>
    <property type="project" value="TreeGrafter"/>
</dbReference>
<dbReference type="GO" id="GO:0006598">
    <property type="term" value="P:polyamine catabolic process"/>
    <property type="evidence" value="ECO:0007669"/>
    <property type="project" value="TreeGrafter"/>
</dbReference>
<dbReference type="SUPFAM" id="SSF52317">
    <property type="entry name" value="Class I glutamine amidotransferase-like"/>
    <property type="match status" value="1"/>
</dbReference>
<dbReference type="PANTHER" id="PTHR43235">
    <property type="entry name" value="GLUTAMINE AMIDOTRANSFERASE PB2B2.05-RELATED"/>
    <property type="match status" value="1"/>
</dbReference>
<dbReference type="GO" id="GO:0033969">
    <property type="term" value="F:gamma-glutamyl-gamma-aminobutyrate hydrolase activity"/>
    <property type="evidence" value="ECO:0007669"/>
    <property type="project" value="TreeGrafter"/>
</dbReference>
<proteinExistence type="predicted"/>
<dbReference type="PANTHER" id="PTHR43235:SF1">
    <property type="entry name" value="GLUTAMINE AMIDOTRANSFERASE PB2B2.05-RELATED"/>
    <property type="match status" value="1"/>
</dbReference>